<evidence type="ECO:0000313" key="2">
    <source>
        <dbReference type="Proteomes" id="UP000237105"/>
    </source>
</evidence>
<name>A0A2P5DFR1_PARAD</name>
<reference evidence="2" key="1">
    <citation type="submission" date="2016-06" db="EMBL/GenBank/DDBJ databases">
        <title>Parallel loss of symbiosis genes in relatives of nitrogen-fixing non-legume Parasponia.</title>
        <authorList>
            <person name="Van Velzen R."/>
            <person name="Holmer R."/>
            <person name="Bu F."/>
            <person name="Rutten L."/>
            <person name="Van Zeijl A."/>
            <person name="Liu W."/>
            <person name="Santuari L."/>
            <person name="Cao Q."/>
            <person name="Sharma T."/>
            <person name="Shen D."/>
            <person name="Roswanjaya Y."/>
            <person name="Wardhani T."/>
            <person name="Kalhor M.S."/>
            <person name="Jansen J."/>
            <person name="Van den Hoogen J."/>
            <person name="Gungor B."/>
            <person name="Hartog M."/>
            <person name="Hontelez J."/>
            <person name="Verver J."/>
            <person name="Yang W.-C."/>
            <person name="Schijlen E."/>
            <person name="Repin R."/>
            <person name="Schilthuizen M."/>
            <person name="Schranz E."/>
            <person name="Heidstra R."/>
            <person name="Miyata K."/>
            <person name="Fedorova E."/>
            <person name="Kohlen W."/>
            <person name="Bisseling T."/>
            <person name="Smit S."/>
            <person name="Geurts R."/>
        </authorList>
    </citation>
    <scope>NUCLEOTIDE SEQUENCE [LARGE SCALE GENOMIC DNA]</scope>
    <source>
        <strain evidence="2">cv. WU1-14</strain>
    </source>
</reference>
<gene>
    <name evidence="1" type="ORF">PanWU01x14_069580</name>
</gene>
<protein>
    <submittedName>
        <fullName evidence="1">Uncharacterized protein</fullName>
    </submittedName>
</protein>
<comment type="caution">
    <text evidence="1">The sequence shown here is derived from an EMBL/GenBank/DDBJ whole genome shotgun (WGS) entry which is preliminary data.</text>
</comment>
<keyword evidence="2" id="KW-1185">Reference proteome</keyword>
<dbReference type="Proteomes" id="UP000237105">
    <property type="component" value="Unassembled WGS sequence"/>
</dbReference>
<sequence length="101" mass="11501">MAWSFVFPSNSKEAILNTLVIQKYKIEEENQVKKGNFWQITKLLSPQGTPTFIKEVGIIGQIHHKFLSPVEAKRGFLSWEKLKDIASGVAKRTVYLHLGCN</sequence>
<evidence type="ECO:0000313" key="1">
    <source>
        <dbReference type="EMBL" id="PON72116.1"/>
    </source>
</evidence>
<proteinExistence type="predicted"/>
<dbReference type="OrthoDB" id="10574706at2759"/>
<dbReference type="AlphaFoldDB" id="A0A2P5DFR1"/>
<accession>A0A2P5DFR1</accession>
<dbReference type="EMBL" id="JXTB01000041">
    <property type="protein sequence ID" value="PON72116.1"/>
    <property type="molecule type" value="Genomic_DNA"/>
</dbReference>
<organism evidence="1 2">
    <name type="scientific">Parasponia andersonii</name>
    <name type="common">Sponia andersonii</name>
    <dbReference type="NCBI Taxonomy" id="3476"/>
    <lineage>
        <taxon>Eukaryota</taxon>
        <taxon>Viridiplantae</taxon>
        <taxon>Streptophyta</taxon>
        <taxon>Embryophyta</taxon>
        <taxon>Tracheophyta</taxon>
        <taxon>Spermatophyta</taxon>
        <taxon>Magnoliopsida</taxon>
        <taxon>eudicotyledons</taxon>
        <taxon>Gunneridae</taxon>
        <taxon>Pentapetalae</taxon>
        <taxon>rosids</taxon>
        <taxon>fabids</taxon>
        <taxon>Rosales</taxon>
        <taxon>Cannabaceae</taxon>
        <taxon>Parasponia</taxon>
    </lineage>
</organism>